<name>A0A759WC62_SALER</name>
<dbReference type="SUPFAM" id="SSF47413">
    <property type="entry name" value="lambda repressor-like DNA-binding domains"/>
    <property type="match status" value="1"/>
</dbReference>
<dbReference type="Pfam" id="PF15943">
    <property type="entry name" value="YdaS_toxin"/>
    <property type="match status" value="1"/>
</dbReference>
<dbReference type="Gene3D" id="1.10.260.40">
    <property type="entry name" value="lambda repressor-like DNA-binding domains"/>
    <property type="match status" value="1"/>
</dbReference>
<dbReference type="EMBL" id="DAAXQP010000002">
    <property type="protein sequence ID" value="HAG2208844.1"/>
    <property type="molecule type" value="Genomic_DNA"/>
</dbReference>
<dbReference type="InterPro" id="IPR010982">
    <property type="entry name" value="Lambda_DNA-bd_dom_sf"/>
</dbReference>
<evidence type="ECO:0000259" key="1">
    <source>
        <dbReference type="PROSITE" id="PS50943"/>
    </source>
</evidence>
<dbReference type="InterPro" id="IPR001387">
    <property type="entry name" value="Cro/C1-type_HTH"/>
</dbReference>
<gene>
    <name evidence="2" type="ORF">G8V49_001049</name>
</gene>
<dbReference type="CDD" id="cd00093">
    <property type="entry name" value="HTH_XRE"/>
    <property type="match status" value="1"/>
</dbReference>
<sequence length="87" mass="9678">MKNPAIQRAISIAGSQHELARRCGKAQSTICDWLNRKNKISPEHVPALVNAVNGEIAAYEFRPDLPEIFPHPKHSDVQQIPATQKQA</sequence>
<dbReference type="AlphaFoldDB" id="A0A759WC62"/>
<evidence type="ECO:0000313" key="2">
    <source>
        <dbReference type="EMBL" id="HAG2208844.1"/>
    </source>
</evidence>
<reference evidence="2" key="1">
    <citation type="journal article" date="2018" name="Genome Biol.">
        <title>SKESA: strategic k-mer extension for scrupulous assemblies.</title>
        <authorList>
            <person name="Souvorov A."/>
            <person name="Agarwala R."/>
            <person name="Lipman D.J."/>
        </authorList>
    </citation>
    <scope>NUCLEOTIDE SEQUENCE</scope>
    <source>
        <strain evidence="2">MA.CK_98/00005752</strain>
    </source>
</reference>
<feature type="domain" description="HTH cro/C1-type" evidence="1">
    <location>
        <begin position="15"/>
        <end position="59"/>
    </location>
</feature>
<proteinExistence type="predicted"/>
<comment type="caution">
    <text evidence="2">The sequence shown here is derived from an EMBL/GenBank/DDBJ whole genome shotgun (WGS) entry which is preliminary data.</text>
</comment>
<protein>
    <submittedName>
        <fullName evidence="2">Helix-turn-helix domain-containing protein</fullName>
    </submittedName>
</protein>
<dbReference type="InterPro" id="IPR031856">
    <property type="entry name" value="YdaS_toxin-like"/>
</dbReference>
<dbReference type="GO" id="GO:0003677">
    <property type="term" value="F:DNA binding"/>
    <property type="evidence" value="ECO:0007669"/>
    <property type="project" value="InterPro"/>
</dbReference>
<reference evidence="2" key="2">
    <citation type="submission" date="2020-02" db="EMBL/GenBank/DDBJ databases">
        <authorList>
            <consortium name="NCBI Pathogen Detection Project"/>
        </authorList>
    </citation>
    <scope>NUCLEOTIDE SEQUENCE</scope>
    <source>
        <strain evidence="2">MA.CK_98/00005752</strain>
    </source>
</reference>
<dbReference type="PROSITE" id="PS50943">
    <property type="entry name" value="HTH_CROC1"/>
    <property type="match status" value="1"/>
</dbReference>
<accession>A0A759WC62</accession>
<organism evidence="2">
    <name type="scientific">Salmonella enterica</name>
    <name type="common">Salmonella choleraesuis</name>
    <dbReference type="NCBI Taxonomy" id="28901"/>
    <lineage>
        <taxon>Bacteria</taxon>
        <taxon>Pseudomonadati</taxon>
        <taxon>Pseudomonadota</taxon>
        <taxon>Gammaproteobacteria</taxon>
        <taxon>Enterobacterales</taxon>
        <taxon>Enterobacteriaceae</taxon>
        <taxon>Salmonella</taxon>
    </lineage>
</organism>